<dbReference type="AlphaFoldDB" id="A0ABD1X451"/>
<protein>
    <submittedName>
        <fullName evidence="3">Periodic tryptophan protein 1-like protein</fullName>
    </submittedName>
</protein>
<reference evidence="4" key="1">
    <citation type="submission" date="2024-07" db="EMBL/GenBank/DDBJ databases">
        <title>Two chromosome-level genome assemblies of Korean endemic species Abeliophyllum distichum and Forsythia ovata (Oleaceae).</title>
        <authorList>
            <person name="Jang H."/>
        </authorList>
    </citation>
    <scope>NUCLEOTIDE SEQUENCE [LARGE SCALE GENOMIC DNA]</scope>
</reference>
<dbReference type="PANTHER" id="PTHR14091">
    <property type="entry name" value="PERIODIC TRYPTOPHAN PROTEIN 1"/>
    <property type="match status" value="1"/>
</dbReference>
<keyword evidence="4" id="KW-1185">Reference proteome</keyword>
<dbReference type="SUPFAM" id="SSF50978">
    <property type="entry name" value="WD40 repeat-like"/>
    <property type="match status" value="1"/>
</dbReference>
<evidence type="ECO:0000313" key="3">
    <source>
        <dbReference type="EMBL" id="KAL2556762.1"/>
    </source>
</evidence>
<feature type="compositionally biased region" description="Acidic residues" evidence="2">
    <location>
        <begin position="236"/>
        <end position="246"/>
    </location>
</feature>
<organism evidence="3 4">
    <name type="scientific">Forsythia ovata</name>
    <dbReference type="NCBI Taxonomy" id="205694"/>
    <lineage>
        <taxon>Eukaryota</taxon>
        <taxon>Viridiplantae</taxon>
        <taxon>Streptophyta</taxon>
        <taxon>Embryophyta</taxon>
        <taxon>Tracheophyta</taxon>
        <taxon>Spermatophyta</taxon>
        <taxon>Magnoliopsida</taxon>
        <taxon>eudicotyledons</taxon>
        <taxon>Gunneridae</taxon>
        <taxon>Pentapetalae</taxon>
        <taxon>asterids</taxon>
        <taxon>lamiids</taxon>
        <taxon>Lamiales</taxon>
        <taxon>Oleaceae</taxon>
        <taxon>Forsythieae</taxon>
        <taxon>Forsythia</taxon>
    </lineage>
</organism>
<dbReference type="Gene3D" id="2.130.10.10">
    <property type="entry name" value="YVTN repeat-like/Quinoprotein amine dehydrogenase"/>
    <property type="match status" value="1"/>
</dbReference>
<dbReference type="InterPro" id="IPR036322">
    <property type="entry name" value="WD40_repeat_dom_sf"/>
</dbReference>
<dbReference type="InterPro" id="IPR044285">
    <property type="entry name" value="PWP1"/>
</dbReference>
<proteinExistence type="predicted"/>
<dbReference type="Proteomes" id="UP001604277">
    <property type="component" value="Unassembled WGS sequence"/>
</dbReference>
<name>A0ABD1X451_9LAMI</name>
<keyword evidence="1" id="KW-0853">WD repeat</keyword>
<dbReference type="InterPro" id="IPR001680">
    <property type="entry name" value="WD40_rpt"/>
</dbReference>
<evidence type="ECO:0000256" key="2">
    <source>
        <dbReference type="SAM" id="MobiDB-lite"/>
    </source>
</evidence>
<comment type="caution">
    <text evidence="3">The sequence shown here is derived from an EMBL/GenBank/DDBJ whole genome shotgun (WGS) entry which is preliminary data.</text>
</comment>
<evidence type="ECO:0000313" key="4">
    <source>
        <dbReference type="Proteomes" id="UP001604277"/>
    </source>
</evidence>
<gene>
    <name evidence="3" type="ORF">Fot_01501</name>
</gene>
<dbReference type="PROSITE" id="PS50082">
    <property type="entry name" value="WD_REPEATS_2"/>
    <property type="match status" value="1"/>
</dbReference>
<feature type="repeat" description="WD" evidence="1">
    <location>
        <begin position="367"/>
        <end position="392"/>
    </location>
</feature>
<dbReference type="InterPro" id="IPR015943">
    <property type="entry name" value="WD40/YVTN_repeat-like_dom_sf"/>
</dbReference>
<evidence type="ECO:0000256" key="1">
    <source>
        <dbReference type="PROSITE-ProRule" id="PRU00221"/>
    </source>
</evidence>
<sequence>MRVLSKGAEAKSLPFLENSTYEMACWWKPKMRTQKSPDPNCPSSYIKHMGNMQAFTHSMGLHRIEIQYEANKGLKVKLQSSSHNPLLRETLLRSTGFGLGFAFLLLPQPLEAFLLDFRAFEEFLAANILRQTLPLDDSATPVAAAAPNEESVWKLVEAANFLNDNNSILVQFSKLKSITLNSDLTNNKCWLSTMIAAISWVPKGASKSVPTVAEPPSIEEIEDILKSGVLERPDESENEEKDEDMNSNESQQNDKVAHALAAADALGKASKSVNPITDSITDALKDLEMDNYDEEDDGVELFGSGLGNLYYPSNEMDPYLKDKDTQKDLALKEIPTFFRNIPSWWFDSEGITCRPRLFSIDGFIILSNILASASADKLVKIWDVTTGKCNITMEHHTDKAGTEPKTLLCGICYLMTGLLEDMEIMPTRLKLDLNPDEFMLKSVLKCQNTIFVPFKRGSA</sequence>
<feature type="region of interest" description="Disordered" evidence="2">
    <location>
        <begin position="225"/>
        <end position="255"/>
    </location>
</feature>
<dbReference type="EMBL" id="JBFOLJ010000001">
    <property type="protein sequence ID" value="KAL2556762.1"/>
    <property type="molecule type" value="Genomic_DNA"/>
</dbReference>
<accession>A0ABD1X451</accession>
<dbReference type="PANTHER" id="PTHR14091:SF0">
    <property type="entry name" value="PERIODIC TRYPTOPHAN PROTEIN 1 HOMOLOG"/>
    <property type="match status" value="1"/>
</dbReference>
<feature type="compositionally biased region" description="Basic and acidic residues" evidence="2">
    <location>
        <begin position="225"/>
        <end position="235"/>
    </location>
</feature>